<evidence type="ECO:0000259" key="8">
    <source>
        <dbReference type="Pfam" id="PF00082"/>
    </source>
</evidence>
<dbReference type="PRINTS" id="PR00723">
    <property type="entry name" value="SUBTILISIN"/>
</dbReference>
<keyword evidence="4" id="KW-0720">Serine protease</keyword>
<keyword evidence="2" id="KW-0645">Protease</keyword>
<evidence type="ECO:0000256" key="5">
    <source>
        <dbReference type="PROSITE-ProRule" id="PRU01240"/>
    </source>
</evidence>
<name>A0A8J3TUU9_9ACTN</name>
<feature type="compositionally biased region" description="Low complexity" evidence="6">
    <location>
        <begin position="360"/>
        <end position="402"/>
    </location>
</feature>
<comment type="similarity">
    <text evidence="1 5">Belongs to the peptidase S8 family.</text>
</comment>
<dbReference type="Proteomes" id="UP000650628">
    <property type="component" value="Unassembled WGS sequence"/>
</dbReference>
<evidence type="ECO:0000256" key="4">
    <source>
        <dbReference type="ARBA" id="ARBA00022825"/>
    </source>
</evidence>
<feature type="signal peptide" evidence="7">
    <location>
        <begin position="1"/>
        <end position="33"/>
    </location>
</feature>
<dbReference type="GO" id="GO:0004252">
    <property type="term" value="F:serine-type endopeptidase activity"/>
    <property type="evidence" value="ECO:0007669"/>
    <property type="project" value="InterPro"/>
</dbReference>
<proteinExistence type="inferred from homology"/>
<organism evidence="9 10">
    <name type="scientific">Planotetraspora mira</name>
    <dbReference type="NCBI Taxonomy" id="58121"/>
    <lineage>
        <taxon>Bacteria</taxon>
        <taxon>Bacillati</taxon>
        <taxon>Actinomycetota</taxon>
        <taxon>Actinomycetes</taxon>
        <taxon>Streptosporangiales</taxon>
        <taxon>Streptosporangiaceae</taxon>
        <taxon>Planotetraspora</taxon>
    </lineage>
</organism>
<feature type="domain" description="Peptidase S8/S53" evidence="8">
    <location>
        <begin position="182"/>
        <end position="288"/>
    </location>
</feature>
<dbReference type="InterPro" id="IPR050131">
    <property type="entry name" value="Peptidase_S8_subtilisin-like"/>
</dbReference>
<dbReference type="SUPFAM" id="SSF52743">
    <property type="entry name" value="Subtilisin-like"/>
    <property type="match status" value="1"/>
</dbReference>
<protein>
    <recommendedName>
        <fullName evidence="8">Peptidase S8/S53 domain-containing protein</fullName>
    </recommendedName>
</protein>
<comment type="caution">
    <text evidence="9">The sequence shown here is derived from an EMBL/GenBank/DDBJ whole genome shotgun (WGS) entry which is preliminary data.</text>
</comment>
<evidence type="ECO:0000313" key="9">
    <source>
        <dbReference type="EMBL" id="GII32891.1"/>
    </source>
</evidence>
<accession>A0A8J3TUU9</accession>
<dbReference type="Gene3D" id="3.40.50.200">
    <property type="entry name" value="Peptidase S8/S53 domain"/>
    <property type="match status" value="1"/>
</dbReference>
<evidence type="ECO:0000256" key="1">
    <source>
        <dbReference type="ARBA" id="ARBA00011073"/>
    </source>
</evidence>
<evidence type="ECO:0000256" key="6">
    <source>
        <dbReference type="SAM" id="MobiDB-lite"/>
    </source>
</evidence>
<feature type="chain" id="PRO_5039598046" description="Peptidase S8/S53 domain-containing protein" evidence="7">
    <location>
        <begin position="34"/>
        <end position="422"/>
    </location>
</feature>
<dbReference type="PANTHER" id="PTHR43806:SF11">
    <property type="entry name" value="CEREVISIN-RELATED"/>
    <property type="match status" value="1"/>
</dbReference>
<dbReference type="InterPro" id="IPR000209">
    <property type="entry name" value="Peptidase_S8/S53_dom"/>
</dbReference>
<keyword evidence="3" id="KW-0378">Hydrolase</keyword>
<dbReference type="InterPro" id="IPR015500">
    <property type="entry name" value="Peptidase_S8_subtilisin-rel"/>
</dbReference>
<gene>
    <name evidence="9" type="ORF">Pmi06nite_63330</name>
</gene>
<comment type="caution">
    <text evidence="5">Lacks conserved residue(s) required for the propagation of feature annotation.</text>
</comment>
<evidence type="ECO:0000256" key="7">
    <source>
        <dbReference type="SAM" id="SignalP"/>
    </source>
</evidence>
<dbReference type="EMBL" id="BOOO01000037">
    <property type="protein sequence ID" value="GII32891.1"/>
    <property type="molecule type" value="Genomic_DNA"/>
</dbReference>
<sequence length="422" mass="43995">MSSTSRHWRAALVGTVATLALLIPQGAAYSATAAAPEPTKIDKTVKADLAKDDKATFWVRLKGAADLSAARTAKTKTEKAEQVFKAKTEKATSSQANLRKLLNAQHADFASFWIVNAVKVTGNAKLAAEIAKLPEVEQIAPDQVVRLPTPLPGKPVATVNSVEWNIDRINAPRVWDELGDRGEGVVVANIDTGVQFDHPALAAQYRGKNADGSVDHNYNWFDPAGVCANDAPCDNVGHGTHTMGTMVGGDGGANNIGVAPGAKWIAAKGCESTSCSTASLLATGQWVIAPTDLNGQNPPPTWPPTSSTTPGAEPRASTPGTRRPSRRGSTPESSPPSPTATGARAAPPPPPPAGTPTPTAPERSTPTTRSRTSPPAAPVRTARSSPTSPRPGSTCARPCPATDTPPTPAPRWPPPTSPRPWR</sequence>
<evidence type="ECO:0000313" key="10">
    <source>
        <dbReference type="Proteomes" id="UP000650628"/>
    </source>
</evidence>
<keyword evidence="10" id="KW-1185">Reference proteome</keyword>
<dbReference type="InterPro" id="IPR036852">
    <property type="entry name" value="Peptidase_S8/S53_dom_sf"/>
</dbReference>
<dbReference type="PROSITE" id="PS51892">
    <property type="entry name" value="SUBTILASE"/>
    <property type="match status" value="1"/>
</dbReference>
<reference evidence="9 10" key="1">
    <citation type="submission" date="2021-01" db="EMBL/GenBank/DDBJ databases">
        <title>Whole genome shotgun sequence of Planotetraspora mira NBRC 15435.</title>
        <authorList>
            <person name="Komaki H."/>
            <person name="Tamura T."/>
        </authorList>
    </citation>
    <scope>NUCLEOTIDE SEQUENCE [LARGE SCALE GENOMIC DNA]</scope>
    <source>
        <strain evidence="9 10">NBRC 15435</strain>
    </source>
</reference>
<feature type="region of interest" description="Disordered" evidence="6">
    <location>
        <begin position="290"/>
        <end position="422"/>
    </location>
</feature>
<dbReference type="GO" id="GO:0006508">
    <property type="term" value="P:proteolysis"/>
    <property type="evidence" value="ECO:0007669"/>
    <property type="project" value="UniProtKB-KW"/>
</dbReference>
<evidence type="ECO:0000256" key="3">
    <source>
        <dbReference type="ARBA" id="ARBA00022801"/>
    </source>
</evidence>
<feature type="compositionally biased region" description="Pro residues" evidence="6">
    <location>
        <begin position="346"/>
        <end position="359"/>
    </location>
</feature>
<feature type="compositionally biased region" description="Pro residues" evidence="6">
    <location>
        <begin position="403"/>
        <end position="422"/>
    </location>
</feature>
<dbReference type="PANTHER" id="PTHR43806">
    <property type="entry name" value="PEPTIDASE S8"/>
    <property type="match status" value="1"/>
</dbReference>
<dbReference type="Pfam" id="PF00082">
    <property type="entry name" value="Peptidase_S8"/>
    <property type="match status" value="1"/>
</dbReference>
<keyword evidence="7" id="KW-0732">Signal</keyword>
<evidence type="ECO:0000256" key="2">
    <source>
        <dbReference type="ARBA" id="ARBA00022670"/>
    </source>
</evidence>
<feature type="compositionally biased region" description="Low complexity" evidence="6">
    <location>
        <begin position="304"/>
        <end position="332"/>
    </location>
</feature>
<dbReference type="AlphaFoldDB" id="A0A8J3TUU9"/>